<reference evidence="2" key="1">
    <citation type="submission" date="2024-06" db="EMBL/GenBank/DDBJ databases">
        <authorList>
            <person name="Liu X."/>
            <person name="Lenzi L."/>
            <person name="Haldenby T S."/>
            <person name="Uol C."/>
        </authorList>
    </citation>
    <scope>NUCLEOTIDE SEQUENCE</scope>
</reference>
<dbReference type="Proteomes" id="UP001497525">
    <property type="component" value="Unassembled WGS sequence"/>
</dbReference>
<comment type="caution">
    <text evidence="2">The sequence shown here is derived from an EMBL/GenBank/DDBJ whole genome shotgun (WGS) entry which is preliminary data.</text>
</comment>
<dbReference type="EMBL" id="CAXLJL010000823">
    <property type="protein sequence ID" value="CAL5141276.1"/>
    <property type="molecule type" value="Genomic_DNA"/>
</dbReference>
<proteinExistence type="predicted"/>
<dbReference type="AlphaFoldDB" id="A0AAV2TV38"/>
<evidence type="ECO:0000313" key="3">
    <source>
        <dbReference type="Proteomes" id="UP001497525"/>
    </source>
</evidence>
<evidence type="ECO:0000313" key="1">
    <source>
        <dbReference type="EMBL" id="CAL5141276.1"/>
    </source>
</evidence>
<name>A0AAV2TV38_CALDB</name>
<organism evidence="2 3">
    <name type="scientific">Calicophoron daubneyi</name>
    <name type="common">Rumen fluke</name>
    <name type="synonym">Paramphistomum daubneyi</name>
    <dbReference type="NCBI Taxonomy" id="300641"/>
    <lineage>
        <taxon>Eukaryota</taxon>
        <taxon>Metazoa</taxon>
        <taxon>Spiralia</taxon>
        <taxon>Lophotrochozoa</taxon>
        <taxon>Platyhelminthes</taxon>
        <taxon>Trematoda</taxon>
        <taxon>Digenea</taxon>
        <taxon>Plagiorchiida</taxon>
        <taxon>Pronocephalata</taxon>
        <taxon>Paramphistomoidea</taxon>
        <taxon>Paramphistomidae</taxon>
        <taxon>Calicophoron</taxon>
    </lineage>
</organism>
<sequence>MECLNPRYQRIFHILYVYSQVTPHLVQASIVQGRLTTLLPRMGNVDTLCLVQTVCVWVQTVNHSGCFVANYESKNSVNRAEILIRVLVSSKSQYILFSVSKIMAYLVNPY</sequence>
<gene>
    <name evidence="1" type="ORF">CDAUBV1_LOCUS16530</name>
    <name evidence="2" type="ORF">CDAUBV1_LOCUS16531</name>
</gene>
<protein>
    <submittedName>
        <fullName evidence="2">Uncharacterized protein</fullName>
    </submittedName>
</protein>
<dbReference type="EMBL" id="CAXLJL010000823">
    <property type="protein sequence ID" value="CAL5141277.1"/>
    <property type="molecule type" value="Genomic_DNA"/>
</dbReference>
<evidence type="ECO:0000313" key="2">
    <source>
        <dbReference type="EMBL" id="CAL5141277.1"/>
    </source>
</evidence>
<accession>A0AAV2TV38</accession>